<evidence type="ECO:0008006" key="3">
    <source>
        <dbReference type="Google" id="ProtNLM"/>
    </source>
</evidence>
<evidence type="ECO:0000313" key="1">
    <source>
        <dbReference type="EMBL" id="MBF0887041.1"/>
    </source>
</evidence>
<dbReference type="Pfam" id="PF13704">
    <property type="entry name" value="Glyco_tranf_2_4"/>
    <property type="match status" value="1"/>
</dbReference>
<proteinExistence type="predicted"/>
<comment type="caution">
    <text evidence="1">The sequence shown here is derived from an EMBL/GenBank/DDBJ whole genome shotgun (WGS) entry which is preliminary data.</text>
</comment>
<reference evidence="1 2" key="2">
    <citation type="submission" date="2020-11" db="EMBL/GenBank/DDBJ databases">
        <title>Description of novel Gluconobacter species.</title>
        <authorList>
            <person name="Cleenwerck I."/>
            <person name="Cnockaert M."/>
            <person name="Borremans W."/>
            <person name="Wieme A.D."/>
            <person name="De Vuyst L."/>
            <person name="Vandamme P."/>
        </authorList>
    </citation>
    <scope>NUCLEOTIDE SEQUENCE [LARGE SCALE GENOMIC DNA]</scope>
    <source>
        <strain evidence="1 2">LMG 1745</strain>
    </source>
</reference>
<dbReference type="RefSeq" id="WP_194261061.1">
    <property type="nucleotide sequence ID" value="NZ_JABCQH010000001.1"/>
</dbReference>
<dbReference type="EMBL" id="JABCQH010000001">
    <property type="protein sequence ID" value="MBF0887041.1"/>
    <property type="molecule type" value="Genomic_DNA"/>
</dbReference>
<sequence length="331" mass="37811">MIVKCITMQKDENNTLLPWIKYHGYLFGFENIVVFDNGSTIQSVIDNLLLLESVGGTVIWGYRDSQHFHDKGDIIARFIKNLDESGEEYDFAFPMDADEFLGVCSNGNILANKNSIHSHLERLDRLEGPFRITMDLFNIVNSPGWYWPQPSGKVFVRKDTLKKLDHGFHFCETVLGSTEINTQFIYFHYHHKPYNDFIRGAYNKLAPFVDINDSEALKNFQGPGGHLLGRLTEGESWFNQRLSKALRVYVPDIPHILGMLGLENPLFSCREADQAVPAMAVADSADDEGVVREYKIFDAKKYLANWPHIAADGIDPFRHYVYFGYNEGLSL</sequence>
<name>A0ABR9YR95_9PROT</name>
<keyword evidence="2" id="KW-1185">Reference proteome</keyword>
<protein>
    <recommendedName>
        <fullName evidence="3">Glycosyltransferase family 2 protein</fullName>
    </recommendedName>
</protein>
<gene>
    <name evidence="1" type="ORF">HKD19_00570</name>
</gene>
<evidence type="ECO:0000313" key="2">
    <source>
        <dbReference type="Proteomes" id="UP000662701"/>
    </source>
</evidence>
<organism evidence="1 2">
    <name type="scientific">Gluconobacter cadivus</name>
    <dbReference type="NCBI Taxonomy" id="2728101"/>
    <lineage>
        <taxon>Bacteria</taxon>
        <taxon>Pseudomonadati</taxon>
        <taxon>Pseudomonadota</taxon>
        <taxon>Alphaproteobacteria</taxon>
        <taxon>Acetobacterales</taxon>
        <taxon>Acetobacteraceae</taxon>
        <taxon>Gluconobacter</taxon>
    </lineage>
</organism>
<accession>A0ABR9YR95</accession>
<reference evidence="2" key="1">
    <citation type="submission" date="2020-04" db="EMBL/GenBank/DDBJ databases">
        <title>Description of novel Gluconacetobacter.</title>
        <authorList>
            <person name="Sombolestani A."/>
        </authorList>
    </citation>
    <scope>NUCLEOTIDE SEQUENCE [LARGE SCALE GENOMIC DNA]</scope>
    <source>
        <strain evidence="2">LMG 1745</strain>
    </source>
</reference>
<dbReference type="Proteomes" id="UP000662701">
    <property type="component" value="Unassembled WGS sequence"/>
</dbReference>